<reference evidence="2 3" key="1">
    <citation type="submission" date="2015-08" db="EMBL/GenBank/DDBJ databases">
        <title>Next Generation Sequencing and Analysis of the Genome of Puccinia sorghi L Schw, the Causal Agent of Maize Common Rust.</title>
        <authorList>
            <person name="Rochi L."/>
            <person name="Burguener G."/>
            <person name="Darino M."/>
            <person name="Turjanski A."/>
            <person name="Kreff E."/>
            <person name="Dieguez M.J."/>
            <person name="Sacco F."/>
        </authorList>
    </citation>
    <scope>NUCLEOTIDE SEQUENCE [LARGE SCALE GENOMIC DNA]</scope>
    <source>
        <strain evidence="2 3">RO10H11247</strain>
    </source>
</reference>
<comment type="caution">
    <text evidence="2">The sequence shown here is derived from an EMBL/GenBank/DDBJ whole genome shotgun (WGS) entry which is preliminary data.</text>
</comment>
<dbReference type="AlphaFoldDB" id="A0A0L6UAT4"/>
<proteinExistence type="predicted"/>
<organism evidence="2 3">
    <name type="scientific">Puccinia sorghi</name>
    <dbReference type="NCBI Taxonomy" id="27349"/>
    <lineage>
        <taxon>Eukaryota</taxon>
        <taxon>Fungi</taxon>
        <taxon>Dikarya</taxon>
        <taxon>Basidiomycota</taxon>
        <taxon>Pucciniomycotina</taxon>
        <taxon>Pucciniomycetes</taxon>
        <taxon>Pucciniales</taxon>
        <taxon>Pucciniaceae</taxon>
        <taxon>Puccinia</taxon>
    </lineage>
</organism>
<sequence length="132" mass="14985">MADNEGAAGKANIPKLDKKNFLHWSMRMKAHLRHRGLIKYVLETPSPLSDSTPGGIQEVRQILIMSALIHESSKKEEKGARKKKHVYCKPGKRNPALKTHDEDHCYQVHPHLRPAHFGSQLQKVNPTTQLVK</sequence>
<protein>
    <recommendedName>
        <fullName evidence="4">DUF4219 domain-containing protein</fullName>
    </recommendedName>
</protein>
<evidence type="ECO:0000313" key="3">
    <source>
        <dbReference type="Proteomes" id="UP000037035"/>
    </source>
</evidence>
<name>A0A0L6UAT4_9BASI</name>
<gene>
    <name evidence="2" type="ORF">VP01_7912g1</name>
</gene>
<dbReference type="Proteomes" id="UP000037035">
    <property type="component" value="Unassembled WGS sequence"/>
</dbReference>
<dbReference type="VEuPathDB" id="FungiDB:VP01_7912g1"/>
<keyword evidence="3" id="KW-1185">Reference proteome</keyword>
<accession>A0A0L6UAT4</accession>
<feature type="region of interest" description="Disordered" evidence="1">
    <location>
        <begin position="73"/>
        <end position="101"/>
    </location>
</feature>
<feature type="non-terminal residue" evidence="2">
    <location>
        <position position="132"/>
    </location>
</feature>
<evidence type="ECO:0000256" key="1">
    <source>
        <dbReference type="SAM" id="MobiDB-lite"/>
    </source>
</evidence>
<evidence type="ECO:0000313" key="2">
    <source>
        <dbReference type="EMBL" id="KNZ45683.1"/>
    </source>
</evidence>
<evidence type="ECO:0008006" key="4">
    <source>
        <dbReference type="Google" id="ProtNLM"/>
    </source>
</evidence>
<feature type="compositionally biased region" description="Basic residues" evidence="1">
    <location>
        <begin position="80"/>
        <end position="92"/>
    </location>
</feature>
<dbReference type="EMBL" id="LAVV01013397">
    <property type="protein sequence ID" value="KNZ45683.1"/>
    <property type="molecule type" value="Genomic_DNA"/>
</dbReference>